<dbReference type="InterPro" id="IPR056884">
    <property type="entry name" value="NPHP3-like_N"/>
</dbReference>
<keyword evidence="1" id="KW-0677">Repeat</keyword>
<gene>
    <name evidence="4" type="ORF">D6D20_07502</name>
</gene>
<dbReference type="SUPFAM" id="SSF48403">
    <property type="entry name" value="Ankyrin repeat"/>
    <property type="match status" value="1"/>
</dbReference>
<dbReference type="Pfam" id="PF00023">
    <property type="entry name" value="Ank"/>
    <property type="match status" value="1"/>
</dbReference>
<dbReference type="PANTHER" id="PTHR10039:SF16">
    <property type="entry name" value="GPI INOSITOL-DEACYLASE"/>
    <property type="match status" value="1"/>
</dbReference>
<evidence type="ECO:0000256" key="1">
    <source>
        <dbReference type="ARBA" id="ARBA00022737"/>
    </source>
</evidence>
<dbReference type="Pfam" id="PF24883">
    <property type="entry name" value="NPHP3_N"/>
    <property type="match status" value="1"/>
</dbReference>
<dbReference type="Pfam" id="PF24809">
    <property type="entry name" value="DUF7708"/>
    <property type="match status" value="1"/>
</dbReference>
<accession>A0A4S8Z0V5</accession>
<sequence>MASLWQKAQQQLSDADQQLFDFNRPESERRLILEDILRSVQVQNERCLNKRWKIKGTGGREIILRDVCGKLLSWVDQFLSVVDVIVQYDPVHSSLPWAGIRLFLQISLNDVKTFEAMIEGLEITARVVAQYSLVEILYLKGHTEAKKQLQGQVTILYAAVLRYLCRARKYYSHNTATRTFVNAFRPPELDDALKQITDQEALVCRQADLVDTERQMSLAALVSDIKAAGTITNDGLKSVQRKLDRFGVSFLQTTGQVSALHHDLDRKQKIQILSWLSCVPYRQHYEALSSDIMPNSGQWLALNSKYIDWYQSNSSQMLRLIGSPGCGKTKLISATLQCLRSEVETNATAAPIAFFYCSKNPGELERADSCQILRALAKQIALSEDQTGILAPVISIRKNKRIQAEQDGLSPPSLNLSECKKLILELTAMTPATIIIDAIDECNSVTRHQLLTALEEILIHSHKPVKILVSSQKVRDIDVRLDKFACITVNEKQNKNDIDAFVDLQVATAIESKQMLAGRVSLDLSNRVASILKTKAEGSFRWVALQLQCLCDPDTVKLEREVHDVLLRPPQTLLAFYDSIHQRMLAMEKQSQSIAFATFYWLLHAKQLLSVDALLSAVSMSLIGDDKSLAIGDILDCCCNLVEIDEVLNVIRLSHSTVQDYLESLGHFAPQQAHANLARSCLEILIHASGNSMSRIYQYAVVYWAAHYEIAQSQKKADADLLSTFLFEDDHLEKWLEALSSILPTHQTNLVGELSQKLHAVWSVPESPLFAISCFGLHPVLDFNQNSDQILDWHQPNSDGASALSLASHFGHLETVRYLLQQDLIAGSARHISPSMDKQQIDFRNRSAFGSRPQSFANAIQAAVARSHESIAKLIIEYGFCFPDQESFDRCFRRAIFSGQLAVVELLIGRFAGMFTPRRVQDQLQVALFGGKERQAKALFVRYGDINQQTGFFGNALQAAVCGGKLSLVKALADREARFEVRGLYGYPLRAAVVLGHESMVRWLLEEAKADPNIEDIELGDCLQAAAFKGHLGIINLLLQHEANLEGLGGPFWTPLSAAYSAGQMGAVRLLLNHVASVNTNSRSRSGNALLSPSQILKEQSIRLPLQRVVMLTAELTPEAGLANKSCNEAFGVYTIEKLGDWSLQLETRATRKRITWKLRAENRRNLLESIRTVVSVLLKNPRIRQHLLPKLAADEQLHAVMTELWIDRIFDFGGRKLITESRTIVEAAVSER</sequence>
<feature type="domain" description="DUF7708" evidence="2">
    <location>
        <begin position="72"/>
        <end position="209"/>
    </location>
</feature>
<dbReference type="InterPro" id="IPR056125">
    <property type="entry name" value="DUF7708"/>
</dbReference>
<evidence type="ECO:0000259" key="3">
    <source>
        <dbReference type="Pfam" id="PF24883"/>
    </source>
</evidence>
<dbReference type="Gene3D" id="1.25.40.20">
    <property type="entry name" value="Ankyrin repeat-containing domain"/>
    <property type="match status" value="1"/>
</dbReference>
<reference evidence="4 5" key="1">
    <citation type="submission" date="2018-10" db="EMBL/GenBank/DDBJ databases">
        <title>Fifty Aureobasidium pullulans genomes reveal a recombining polyextremotolerant generalist.</title>
        <authorList>
            <person name="Gostincar C."/>
            <person name="Turk M."/>
            <person name="Zajc J."/>
            <person name="Gunde-Cimerman N."/>
        </authorList>
    </citation>
    <scope>NUCLEOTIDE SEQUENCE [LARGE SCALE GENOMIC DNA]</scope>
    <source>
        <strain evidence="4 5">EXF-10751</strain>
    </source>
</reference>
<dbReference type="SMART" id="SM00248">
    <property type="entry name" value="ANK"/>
    <property type="match status" value="6"/>
</dbReference>
<dbReference type="EMBL" id="QZAN01000103">
    <property type="protein sequence ID" value="THW58058.1"/>
    <property type="molecule type" value="Genomic_DNA"/>
</dbReference>
<organism evidence="4 5">
    <name type="scientific">Aureobasidium pullulans</name>
    <name type="common">Black yeast</name>
    <name type="synonym">Pullularia pullulans</name>
    <dbReference type="NCBI Taxonomy" id="5580"/>
    <lineage>
        <taxon>Eukaryota</taxon>
        <taxon>Fungi</taxon>
        <taxon>Dikarya</taxon>
        <taxon>Ascomycota</taxon>
        <taxon>Pezizomycotina</taxon>
        <taxon>Dothideomycetes</taxon>
        <taxon>Dothideomycetidae</taxon>
        <taxon>Dothideales</taxon>
        <taxon>Saccotheciaceae</taxon>
        <taxon>Aureobasidium</taxon>
    </lineage>
</organism>
<dbReference type="AlphaFoldDB" id="A0A4S8Z0V5"/>
<dbReference type="PANTHER" id="PTHR10039">
    <property type="entry name" value="AMELOGENIN"/>
    <property type="match status" value="1"/>
</dbReference>
<protein>
    <submittedName>
        <fullName evidence="4">Uncharacterized protein</fullName>
    </submittedName>
</protein>
<dbReference type="Pfam" id="PF12796">
    <property type="entry name" value="Ank_2"/>
    <property type="match status" value="1"/>
</dbReference>
<dbReference type="SUPFAM" id="SSF52540">
    <property type="entry name" value="P-loop containing nucleoside triphosphate hydrolases"/>
    <property type="match status" value="1"/>
</dbReference>
<proteinExistence type="predicted"/>
<evidence type="ECO:0000313" key="4">
    <source>
        <dbReference type="EMBL" id="THW58058.1"/>
    </source>
</evidence>
<dbReference type="InterPro" id="IPR002110">
    <property type="entry name" value="Ankyrin_rpt"/>
</dbReference>
<dbReference type="Gene3D" id="3.40.50.300">
    <property type="entry name" value="P-loop containing nucleotide triphosphate hydrolases"/>
    <property type="match status" value="1"/>
</dbReference>
<dbReference type="InterPro" id="IPR027417">
    <property type="entry name" value="P-loop_NTPase"/>
</dbReference>
<dbReference type="Proteomes" id="UP000310421">
    <property type="component" value="Unassembled WGS sequence"/>
</dbReference>
<comment type="caution">
    <text evidence="4">The sequence shown here is derived from an EMBL/GenBank/DDBJ whole genome shotgun (WGS) entry which is preliminary data.</text>
</comment>
<dbReference type="InterPro" id="IPR036770">
    <property type="entry name" value="Ankyrin_rpt-contain_sf"/>
</dbReference>
<feature type="domain" description="Nephrocystin 3-like N-terminal" evidence="3">
    <location>
        <begin position="296"/>
        <end position="471"/>
    </location>
</feature>
<name>A0A4S8Z0V5_AURPU</name>
<evidence type="ECO:0000259" key="2">
    <source>
        <dbReference type="Pfam" id="PF24809"/>
    </source>
</evidence>
<evidence type="ECO:0000313" key="5">
    <source>
        <dbReference type="Proteomes" id="UP000310421"/>
    </source>
</evidence>